<dbReference type="NCBIfam" id="TIGR03804">
    <property type="entry name" value="para_beta_helix"/>
    <property type="match status" value="3"/>
</dbReference>
<evidence type="ECO:0000256" key="2">
    <source>
        <dbReference type="ARBA" id="ARBA00022737"/>
    </source>
</evidence>
<accession>A0A369BT39</accession>
<dbReference type="RefSeq" id="WP_114495590.1">
    <property type="nucleotide sequence ID" value="NZ_QPJW01000001.1"/>
</dbReference>
<dbReference type="InterPro" id="IPR012334">
    <property type="entry name" value="Pectin_lyas_fold"/>
</dbReference>
<dbReference type="EMBL" id="QPJW01000001">
    <property type="protein sequence ID" value="RCX23746.1"/>
    <property type="molecule type" value="Genomic_DNA"/>
</dbReference>
<keyword evidence="7" id="KW-1185">Reference proteome</keyword>
<keyword evidence="2" id="KW-0677">Repeat</keyword>
<comment type="pathway">
    <text evidence="1">Protein modification; protein ubiquitination.</text>
</comment>
<keyword evidence="3" id="KW-0833">Ubl conjugation pathway</keyword>
<reference evidence="6 7" key="1">
    <citation type="submission" date="2018-07" db="EMBL/GenBank/DDBJ databases">
        <title>Genomic Encyclopedia of Type Strains, Phase III (KMG-III): the genomes of soil and plant-associated and newly described type strains.</title>
        <authorList>
            <person name="Whitman W."/>
        </authorList>
    </citation>
    <scope>NUCLEOTIDE SEQUENCE [LARGE SCALE GENOMIC DNA]</scope>
    <source>
        <strain evidence="6 7">CECT 8333</strain>
    </source>
</reference>
<dbReference type="OrthoDB" id="159063at2"/>
<dbReference type="InterPro" id="IPR011050">
    <property type="entry name" value="Pectin_lyase_fold/virulence"/>
</dbReference>
<dbReference type="SMART" id="SM00722">
    <property type="entry name" value="CASH"/>
    <property type="match status" value="1"/>
</dbReference>
<evidence type="ECO:0000256" key="3">
    <source>
        <dbReference type="ARBA" id="ARBA00022786"/>
    </source>
</evidence>
<evidence type="ECO:0000313" key="6">
    <source>
        <dbReference type="EMBL" id="RCX23746.1"/>
    </source>
</evidence>
<evidence type="ECO:0000259" key="5">
    <source>
        <dbReference type="SMART" id="SM00722"/>
    </source>
</evidence>
<feature type="transmembrane region" description="Helical" evidence="4">
    <location>
        <begin position="436"/>
        <end position="454"/>
    </location>
</feature>
<protein>
    <submittedName>
        <fullName evidence="6">Nitrous oxidase accessory protein</fullName>
    </submittedName>
</protein>
<dbReference type="AlphaFoldDB" id="A0A369BT39"/>
<comment type="caution">
    <text evidence="6">The sequence shown here is derived from an EMBL/GenBank/DDBJ whole genome shotgun (WGS) entry which is preliminary data.</text>
</comment>
<dbReference type="InterPro" id="IPR051550">
    <property type="entry name" value="SCF-Subunits/Alg-Epimerases"/>
</dbReference>
<keyword evidence="4" id="KW-0472">Membrane</keyword>
<dbReference type="Proteomes" id="UP000253090">
    <property type="component" value="Unassembled WGS sequence"/>
</dbReference>
<dbReference type="SUPFAM" id="SSF51126">
    <property type="entry name" value="Pectin lyase-like"/>
    <property type="match status" value="1"/>
</dbReference>
<dbReference type="PANTHER" id="PTHR22990:SF15">
    <property type="entry name" value="F-BOX ONLY PROTEIN 10"/>
    <property type="match status" value="1"/>
</dbReference>
<organism evidence="6 7">
    <name type="scientific">Fontibacillus phaseoli</name>
    <dbReference type="NCBI Taxonomy" id="1416533"/>
    <lineage>
        <taxon>Bacteria</taxon>
        <taxon>Bacillati</taxon>
        <taxon>Bacillota</taxon>
        <taxon>Bacilli</taxon>
        <taxon>Bacillales</taxon>
        <taxon>Paenibacillaceae</taxon>
        <taxon>Fontibacillus</taxon>
    </lineage>
</organism>
<dbReference type="InterPro" id="IPR006633">
    <property type="entry name" value="Carb-bd_sugar_hydrolysis-dom"/>
</dbReference>
<proteinExistence type="predicted"/>
<feature type="domain" description="Carbohydrate-binding/sugar hydrolysis" evidence="5">
    <location>
        <begin position="52"/>
        <end position="199"/>
    </location>
</feature>
<name>A0A369BT39_9BACL</name>
<sequence length="460" mass="51348">MKGKNALIFCVFVLFLTGQFSLDFSRVHASNERYKVSSNDSVPSLQDIIDKAKPGDRIVLAEPKYSGPVVINKRLEILGSENVLLINDKPEPAITIQADGVTVHDINVLQKHAGEESTAVHVQADRVTIRNLKIRTRGFGILLRNAENCILENNNITWDTSQGKSAIGQKGNGIDLFKSNHNRIANNKISNMRDGIYLDNSKSLDIVENMIFGSRYGIHCMYIDGTKIVGNIGEYNMTGAMIMGVRDVLISDNSFAKQKNNANSQGILLYDVQTSIVQKNSIEGNRVGIYLERSSQNKLSHNSIYRNFVGIQFVNAENNIIQNNDFVANVIESEANDSQSNQIEHNFWDSAKVLDTNHDGNSEIKYSINPFYRNLISETPAYQLFFQSPGISFLSGMYEHDQNSWTTDSSPRMKLNQPAIISSTIADKRLLPEKTFLLIIASMLLLISGLTIIYSRGSKT</sequence>
<dbReference type="Gene3D" id="2.160.20.10">
    <property type="entry name" value="Single-stranded right-handed beta-helix, Pectin lyase-like"/>
    <property type="match status" value="1"/>
</dbReference>
<gene>
    <name evidence="6" type="ORF">DFP94_1011348</name>
</gene>
<keyword evidence="4" id="KW-1133">Transmembrane helix</keyword>
<evidence type="ECO:0000256" key="1">
    <source>
        <dbReference type="ARBA" id="ARBA00004906"/>
    </source>
</evidence>
<keyword evidence="4" id="KW-0812">Transmembrane</keyword>
<dbReference type="InterPro" id="IPR006626">
    <property type="entry name" value="PbH1"/>
</dbReference>
<dbReference type="InterPro" id="IPR007742">
    <property type="entry name" value="NosD_dom"/>
</dbReference>
<evidence type="ECO:0000256" key="4">
    <source>
        <dbReference type="SAM" id="Phobius"/>
    </source>
</evidence>
<evidence type="ECO:0000313" key="7">
    <source>
        <dbReference type="Proteomes" id="UP000253090"/>
    </source>
</evidence>
<dbReference type="Pfam" id="PF05048">
    <property type="entry name" value="NosD"/>
    <property type="match status" value="1"/>
</dbReference>
<dbReference type="PANTHER" id="PTHR22990">
    <property type="entry name" value="F-BOX ONLY PROTEIN"/>
    <property type="match status" value="1"/>
</dbReference>
<dbReference type="InterPro" id="IPR022441">
    <property type="entry name" value="Para_beta_helix_rpt-2"/>
</dbReference>
<dbReference type="SMART" id="SM00710">
    <property type="entry name" value="PbH1"/>
    <property type="match status" value="7"/>
</dbReference>